<dbReference type="CDD" id="cd02035">
    <property type="entry name" value="ArsA"/>
    <property type="match status" value="1"/>
</dbReference>
<dbReference type="Proteomes" id="UP000263012">
    <property type="component" value="Chromosome"/>
</dbReference>
<dbReference type="KEGG" id="hdf:AArcSl_1906"/>
<proteinExistence type="inferred from homology"/>
<reference evidence="4" key="1">
    <citation type="submission" date="2017-11" db="EMBL/GenBank/DDBJ databases">
        <title>Phenotypic and genomic properties of facultatively anaerobic sulfur-reducing natronoarchaea from hypersaline soda lakes.</title>
        <authorList>
            <person name="Sorokin D.Y."/>
            <person name="Kublanov I.V."/>
            <person name="Roman P."/>
            <person name="Sinninghe Damste J.S."/>
            <person name="Golyshin P.N."/>
            <person name="Rojo D."/>
            <person name="Ciordia S."/>
            <person name="Mena M.D.C."/>
            <person name="Ferrer M."/>
            <person name="Messina E."/>
            <person name="Smedile F."/>
            <person name="La Spada G."/>
            <person name="La Cono V."/>
            <person name="Yakimov M.M."/>
        </authorList>
    </citation>
    <scope>NUCLEOTIDE SEQUENCE [LARGE SCALE GENOMIC DNA]</scope>
    <source>
        <strain evidence="4">AArc-Sl</strain>
    </source>
</reference>
<evidence type="ECO:0000313" key="3">
    <source>
        <dbReference type="EMBL" id="AUX09532.1"/>
    </source>
</evidence>
<protein>
    <submittedName>
        <fullName evidence="3">Arsenite-transporting ATPase</fullName>
    </submittedName>
</protein>
<accession>A0A343TKB0</accession>
<dbReference type="PANTHER" id="PTHR10803:SF3">
    <property type="entry name" value="ATPASE GET3"/>
    <property type="match status" value="1"/>
</dbReference>
<dbReference type="AlphaFoldDB" id="A0A343TKB0"/>
<comment type="similarity">
    <text evidence="1">Belongs to the arsA ATPase family.</text>
</comment>
<dbReference type="InterPro" id="IPR025723">
    <property type="entry name" value="ArsA/GET3_ATPase-like"/>
</dbReference>
<dbReference type="NCBIfam" id="TIGR00345">
    <property type="entry name" value="GET3_arsA_TRC40"/>
    <property type="match status" value="1"/>
</dbReference>
<dbReference type="GO" id="GO:0005524">
    <property type="term" value="F:ATP binding"/>
    <property type="evidence" value="ECO:0007669"/>
    <property type="project" value="InterPro"/>
</dbReference>
<dbReference type="PANTHER" id="PTHR10803">
    <property type="entry name" value="ARSENICAL PUMP-DRIVING ATPASE ARSENITE-TRANSLOCATING ATPASE"/>
    <property type="match status" value="1"/>
</dbReference>
<dbReference type="Gene3D" id="3.40.50.300">
    <property type="entry name" value="P-loop containing nucleotide triphosphate hydrolases"/>
    <property type="match status" value="1"/>
</dbReference>
<evidence type="ECO:0000256" key="1">
    <source>
        <dbReference type="ARBA" id="ARBA00011040"/>
    </source>
</evidence>
<feature type="domain" description="ArsA/GET3 Anion-transporting ATPase-like" evidence="2">
    <location>
        <begin position="12"/>
        <end position="308"/>
    </location>
</feature>
<dbReference type="GeneID" id="37878262"/>
<name>A0A343TKB0_9EURY</name>
<dbReference type="EMBL" id="CP025066">
    <property type="protein sequence ID" value="AUX09532.1"/>
    <property type="molecule type" value="Genomic_DNA"/>
</dbReference>
<dbReference type="Pfam" id="PF02374">
    <property type="entry name" value="ArsA_ATPase"/>
    <property type="match status" value="1"/>
</dbReference>
<dbReference type="RefSeq" id="WP_119818256.1">
    <property type="nucleotide sequence ID" value="NZ_CP025066.1"/>
</dbReference>
<keyword evidence="4" id="KW-1185">Reference proteome</keyword>
<evidence type="ECO:0000259" key="2">
    <source>
        <dbReference type="Pfam" id="PF02374"/>
    </source>
</evidence>
<gene>
    <name evidence="3" type="primary">arsA4</name>
    <name evidence="3" type="ORF">AArcSl_1906</name>
</gene>
<sequence>MTTPRWPDPSLRLVAFTGKGGVGKTTCSAAAAVAYATKGERTLLLTTDRSPSLSDIFELNVSGEPTPHPEVDGLDILEMDYEMVVDRWKDAYGEEVYHLFSSFLDVDREVIDYVAEAPGIPEEYVMGILLDFYEDDQYDRIVWDTAPAGSTLSLLELQKRFYSHLGQAPSIYADVRSAMKREAGERPSKLLEQWRQLAKDTLDMVQAPDATFVVVTIPEGLAVEETHRIIDELSKHDVDIGAIVVNNVLQEEATAGSSFHEDRSAMQQTYLEEIDERWGDDPGVILVPQLPSEVKGLEAIRQITHELMDLDEHDVPELNSEN</sequence>
<dbReference type="SUPFAM" id="SSF52540">
    <property type="entry name" value="P-loop containing nucleoside triphosphate hydrolases"/>
    <property type="match status" value="1"/>
</dbReference>
<evidence type="ECO:0000313" key="4">
    <source>
        <dbReference type="Proteomes" id="UP000263012"/>
    </source>
</evidence>
<dbReference type="GO" id="GO:0016887">
    <property type="term" value="F:ATP hydrolysis activity"/>
    <property type="evidence" value="ECO:0007669"/>
    <property type="project" value="InterPro"/>
</dbReference>
<dbReference type="InterPro" id="IPR027417">
    <property type="entry name" value="P-loop_NTPase"/>
</dbReference>
<dbReference type="InterPro" id="IPR016300">
    <property type="entry name" value="ATPase_ArsA/GET3"/>
</dbReference>
<dbReference type="OrthoDB" id="46198at2157"/>
<organism evidence="3 4">
    <name type="scientific">Halalkaliarchaeum desulfuricum</name>
    <dbReference type="NCBI Taxonomy" id="2055893"/>
    <lineage>
        <taxon>Archaea</taxon>
        <taxon>Methanobacteriati</taxon>
        <taxon>Methanobacteriota</taxon>
        <taxon>Stenosarchaea group</taxon>
        <taxon>Halobacteria</taxon>
        <taxon>Halobacteriales</taxon>
        <taxon>Haloferacaceae</taxon>
        <taxon>Halalkaliarchaeum</taxon>
    </lineage>
</organism>